<evidence type="ECO:0000313" key="4">
    <source>
        <dbReference type="Proteomes" id="UP000182740"/>
    </source>
</evidence>
<dbReference type="AlphaFoldDB" id="A0A1K1RZP9"/>
<feature type="signal peptide" evidence="1">
    <location>
        <begin position="1"/>
        <end position="30"/>
    </location>
</feature>
<dbReference type="PANTHER" id="PTHR46825">
    <property type="entry name" value="D-ALANYL-D-ALANINE-CARBOXYPEPTIDASE/ENDOPEPTIDASE AMPH"/>
    <property type="match status" value="1"/>
</dbReference>
<dbReference type="Pfam" id="PF00144">
    <property type="entry name" value="Beta-lactamase"/>
    <property type="match status" value="1"/>
</dbReference>
<feature type="chain" id="PRO_5012295273" evidence="1">
    <location>
        <begin position="31"/>
        <end position="380"/>
    </location>
</feature>
<keyword evidence="1" id="KW-0732">Signal</keyword>
<reference evidence="4" key="1">
    <citation type="submission" date="2016-11" db="EMBL/GenBank/DDBJ databases">
        <authorList>
            <person name="Varghese N."/>
            <person name="Submissions S."/>
        </authorList>
    </citation>
    <scope>NUCLEOTIDE SEQUENCE [LARGE SCALE GENOMIC DNA]</scope>
    <source>
        <strain evidence="4">DSM 44671</strain>
    </source>
</reference>
<organism evidence="3 4">
    <name type="scientific">Amycolatopsis australiensis</name>
    <dbReference type="NCBI Taxonomy" id="546364"/>
    <lineage>
        <taxon>Bacteria</taxon>
        <taxon>Bacillati</taxon>
        <taxon>Actinomycetota</taxon>
        <taxon>Actinomycetes</taxon>
        <taxon>Pseudonocardiales</taxon>
        <taxon>Pseudonocardiaceae</taxon>
        <taxon>Amycolatopsis</taxon>
    </lineage>
</organism>
<dbReference type="SUPFAM" id="SSF56601">
    <property type="entry name" value="beta-lactamase/transpeptidase-like"/>
    <property type="match status" value="1"/>
</dbReference>
<protein>
    <submittedName>
        <fullName evidence="3">D-alanyl-D-alanine carboxypeptidase</fullName>
    </submittedName>
</protein>
<dbReference type="RefSeq" id="WP_072477930.1">
    <property type="nucleotide sequence ID" value="NZ_FPJG01000006.1"/>
</dbReference>
<dbReference type="Proteomes" id="UP000182740">
    <property type="component" value="Unassembled WGS sequence"/>
</dbReference>
<name>A0A1K1RZP9_9PSEU</name>
<evidence type="ECO:0000256" key="1">
    <source>
        <dbReference type="SAM" id="SignalP"/>
    </source>
</evidence>
<evidence type="ECO:0000259" key="2">
    <source>
        <dbReference type="Pfam" id="PF00144"/>
    </source>
</evidence>
<dbReference type="STRING" id="546364.SAMN04489730_4279"/>
<sequence length="380" mass="39713">MRKSLPGKRIVAAGTLVTLLAATTAAPALAATASPLQRALDRVTTQGGAPGAEAVVADHGRVTEARSGVGDVTTRTPYPRDAKFRAGSITKTFVATVVLQLAAEEKIDLDAPIERYLPGLLTGNGNDGRKITVRHVLQHTSGLYSYTEDLLGTDPEAVRHRGAEPGELVAMALRHPPLFAPGSGWSYSNTNYIVAGMLVEKLTGHSAATEITRRITRPLGLRGTSLPGRGDERLPAPHARGYVPGPADFTEFDPSIAGTAGALVSTGRDLDAFYTALLGGRLLPAAQLAEMKRTVPVPGEPGTDYGLGLFHRTLPDGTRYWGHGGDIFGFATLAGVLDTGRSATVSVNEDPAPDAVRDDTEAAFAVALSRKPAGTVGTGR</sequence>
<accession>A0A1K1RZP9</accession>
<dbReference type="OrthoDB" id="503788at2"/>
<gene>
    <name evidence="3" type="ORF">SAMN04489730_4279</name>
</gene>
<keyword evidence="4" id="KW-1185">Reference proteome</keyword>
<keyword evidence="3" id="KW-0645">Protease</keyword>
<keyword evidence="3" id="KW-0121">Carboxypeptidase</keyword>
<dbReference type="PANTHER" id="PTHR46825:SF7">
    <property type="entry name" value="D-ALANYL-D-ALANINE CARBOXYPEPTIDASE"/>
    <property type="match status" value="1"/>
</dbReference>
<dbReference type="Gene3D" id="3.40.710.10">
    <property type="entry name" value="DD-peptidase/beta-lactamase superfamily"/>
    <property type="match status" value="1"/>
</dbReference>
<dbReference type="InterPro" id="IPR001466">
    <property type="entry name" value="Beta-lactam-related"/>
</dbReference>
<dbReference type="GO" id="GO:0004180">
    <property type="term" value="F:carboxypeptidase activity"/>
    <property type="evidence" value="ECO:0007669"/>
    <property type="project" value="UniProtKB-KW"/>
</dbReference>
<dbReference type="EMBL" id="FPJG01000006">
    <property type="protein sequence ID" value="SFW77279.1"/>
    <property type="molecule type" value="Genomic_DNA"/>
</dbReference>
<feature type="domain" description="Beta-lactamase-related" evidence="2">
    <location>
        <begin position="37"/>
        <end position="365"/>
    </location>
</feature>
<proteinExistence type="predicted"/>
<dbReference type="InterPro" id="IPR012338">
    <property type="entry name" value="Beta-lactam/transpept-like"/>
</dbReference>
<keyword evidence="3" id="KW-0378">Hydrolase</keyword>
<evidence type="ECO:0000313" key="3">
    <source>
        <dbReference type="EMBL" id="SFW77279.1"/>
    </source>
</evidence>
<dbReference type="InterPro" id="IPR050491">
    <property type="entry name" value="AmpC-like"/>
</dbReference>